<dbReference type="RefSeq" id="WP_067715697.1">
    <property type="nucleotide sequence ID" value="NZ_LPVJ01000031.1"/>
</dbReference>
<dbReference type="InterPro" id="IPR049544">
    <property type="entry name" value="SoxE-like_C"/>
</dbReference>
<dbReference type="GO" id="GO:0005507">
    <property type="term" value="F:copper ion binding"/>
    <property type="evidence" value="ECO:0007669"/>
    <property type="project" value="InterPro"/>
</dbReference>
<keyword evidence="4" id="KW-0812">Transmembrane</keyword>
<dbReference type="SUPFAM" id="SSF49503">
    <property type="entry name" value="Cupredoxins"/>
    <property type="match status" value="1"/>
</dbReference>
<keyword evidence="2 3" id="KW-0186">Copper</keyword>
<keyword evidence="4" id="KW-0472">Membrane</keyword>
<dbReference type="OrthoDB" id="9816061at2"/>
<reference evidence="6 7" key="1">
    <citation type="submission" date="2015-12" db="EMBL/GenBank/DDBJ databases">
        <title>Draft genome sequence of Acidibacillus ferrooxidans ITV001, isolated from a chalcopyrite acid mine drainage site in Brazil.</title>
        <authorList>
            <person name="Dall'Agnol H."/>
            <person name="Nancucheo I."/>
            <person name="Johnson B."/>
            <person name="Oliveira R."/>
            <person name="Leite L."/>
            <person name="Pylro V."/>
            <person name="Nunes G.L."/>
            <person name="Tzotzos G."/>
            <person name="Fernandes G.R."/>
            <person name="Dutra J."/>
            <person name="Orellana S.C."/>
            <person name="Oliveira G."/>
        </authorList>
    </citation>
    <scope>NUCLEOTIDE SEQUENCE [LARGE SCALE GENOMIC DNA]</scope>
    <source>
        <strain evidence="7">ITV01</strain>
    </source>
</reference>
<feature type="binding site" evidence="3">
    <location>
        <position position="208"/>
    </location>
    <ligand>
        <name>Cu cation</name>
        <dbReference type="ChEBI" id="CHEBI:23378"/>
    </ligand>
</feature>
<feature type="transmembrane region" description="Helical" evidence="4">
    <location>
        <begin position="12"/>
        <end position="33"/>
    </location>
</feature>
<feature type="domain" description="Sulfocyanin-like C-terminal" evidence="5">
    <location>
        <begin position="127"/>
        <end position="225"/>
    </location>
</feature>
<dbReference type="EMBL" id="LPVJ01000031">
    <property type="protein sequence ID" value="KUO95906.1"/>
    <property type="molecule type" value="Genomic_DNA"/>
</dbReference>
<comment type="cofactor">
    <cofactor evidence="3">
        <name>Cu cation</name>
        <dbReference type="ChEBI" id="CHEBI:23378"/>
    </cofactor>
    <text evidence="3">Binds 1 copper ion per subunit.</text>
</comment>
<keyword evidence="4" id="KW-1133">Transmembrane helix</keyword>
<dbReference type="PROSITE" id="PS00079">
    <property type="entry name" value="MULTICOPPER_OXIDASE1"/>
    <property type="match status" value="1"/>
</dbReference>
<dbReference type="InterPro" id="IPR033138">
    <property type="entry name" value="Cu_oxidase_CS"/>
</dbReference>
<dbReference type="PRINTS" id="PR00158">
    <property type="entry name" value="RUSTICYANIN"/>
</dbReference>
<feature type="binding site" evidence="3">
    <location>
        <position position="213"/>
    </location>
    <ligand>
        <name>Cu cation</name>
        <dbReference type="ChEBI" id="CHEBI:23378"/>
    </ligand>
</feature>
<name>A0A101XQY4_9BACL</name>
<gene>
    <name evidence="6" type="ORF">ATW55_09250</name>
</gene>
<keyword evidence="7" id="KW-1185">Reference proteome</keyword>
<evidence type="ECO:0000313" key="7">
    <source>
        <dbReference type="Proteomes" id="UP000053557"/>
    </source>
</evidence>
<dbReference type="PROSITE" id="PS00196">
    <property type="entry name" value="COPPER_BLUE"/>
    <property type="match status" value="1"/>
</dbReference>
<keyword evidence="1 3" id="KW-0479">Metal-binding</keyword>
<sequence length="225" mass="24253">MVRNRKTSPLLMTLIVLVVVLLAAVLFFGGMLFNRSGGRFGMGSMMGGGSSGMMGGEMMNGSRTSNSPAMSYAQLQQLVKKGEVGATINKAAKTVIYTGSNVNLVALASPHGVPNMTWEIEGLVNPTITIPVGARIHVTLVNPDWGYVHGFEVTTTPPPYSQMPMMSINNDFLLPPLSQRTTQSLNTAKFYSRDGQLNLQKGSYYYLCPVPGHAQQGMYGVLKIS</sequence>
<feature type="binding site" evidence="3">
    <location>
        <position position="218"/>
    </location>
    <ligand>
        <name>Cu cation</name>
        <dbReference type="ChEBI" id="CHEBI:23378"/>
    </ligand>
</feature>
<dbReference type="Proteomes" id="UP000053557">
    <property type="component" value="Unassembled WGS sequence"/>
</dbReference>
<dbReference type="AlphaFoldDB" id="A0A101XQY4"/>
<dbReference type="Pfam" id="PF06525">
    <property type="entry name" value="SoxE"/>
    <property type="match status" value="1"/>
</dbReference>
<dbReference type="InterPro" id="IPR028871">
    <property type="entry name" value="BlueCu_1_BS"/>
</dbReference>
<comment type="caution">
    <text evidence="6">The sequence shown here is derived from an EMBL/GenBank/DDBJ whole genome shotgun (WGS) entry which is preliminary data.</text>
</comment>
<protein>
    <recommendedName>
        <fullName evidence="5">Sulfocyanin-like C-terminal domain-containing protein</fullName>
    </recommendedName>
</protein>
<evidence type="ECO:0000259" key="5">
    <source>
        <dbReference type="Pfam" id="PF06525"/>
    </source>
</evidence>
<evidence type="ECO:0000256" key="1">
    <source>
        <dbReference type="ARBA" id="ARBA00022723"/>
    </source>
</evidence>
<dbReference type="InterPro" id="IPR008972">
    <property type="entry name" value="Cupredoxin"/>
</dbReference>
<feature type="binding site" evidence="3">
    <location>
        <position position="149"/>
    </location>
    <ligand>
        <name>Cu cation</name>
        <dbReference type="ChEBI" id="CHEBI:23378"/>
    </ligand>
</feature>
<evidence type="ECO:0000256" key="3">
    <source>
        <dbReference type="PIRSR" id="PIRSR601243-1"/>
    </source>
</evidence>
<evidence type="ECO:0000313" key="6">
    <source>
        <dbReference type="EMBL" id="KUO95906.1"/>
    </source>
</evidence>
<accession>A0A101XQY4</accession>
<evidence type="ECO:0000256" key="4">
    <source>
        <dbReference type="SAM" id="Phobius"/>
    </source>
</evidence>
<dbReference type="InterPro" id="IPR001243">
    <property type="entry name" value="Rusticyanin"/>
</dbReference>
<organism evidence="6 7">
    <name type="scientific">Ferroacidibacillus organovorans</name>
    <dbReference type="NCBI Taxonomy" id="1765683"/>
    <lineage>
        <taxon>Bacteria</taxon>
        <taxon>Bacillati</taxon>
        <taxon>Bacillota</taxon>
        <taxon>Bacilli</taxon>
        <taxon>Bacillales</taxon>
        <taxon>Alicyclobacillaceae</taxon>
        <taxon>Ferroacidibacillus</taxon>
    </lineage>
</organism>
<evidence type="ECO:0000256" key="2">
    <source>
        <dbReference type="ARBA" id="ARBA00023008"/>
    </source>
</evidence>
<proteinExistence type="predicted"/>
<dbReference type="Gene3D" id="2.60.40.420">
    <property type="entry name" value="Cupredoxins - blue copper proteins"/>
    <property type="match status" value="1"/>
</dbReference>
<dbReference type="GO" id="GO:0009055">
    <property type="term" value="F:electron transfer activity"/>
    <property type="evidence" value="ECO:0007669"/>
    <property type="project" value="InterPro"/>
</dbReference>